<protein>
    <recommendedName>
        <fullName evidence="3">DUF3447 domain-containing protein</fullName>
    </recommendedName>
</protein>
<dbReference type="PANTHER" id="PTHR24159">
    <property type="match status" value="1"/>
</dbReference>
<comment type="caution">
    <text evidence="1">The sequence shown here is derived from an EMBL/GenBank/DDBJ whole genome shotgun (WGS) entry which is preliminary data.</text>
</comment>
<reference evidence="1 2" key="1">
    <citation type="submission" date="2024-04" db="EMBL/GenBank/DDBJ databases">
        <title>Tritrichomonas musculus Genome.</title>
        <authorList>
            <person name="Alves-Ferreira E."/>
            <person name="Grigg M."/>
            <person name="Lorenzi H."/>
            <person name="Galac M."/>
        </authorList>
    </citation>
    <scope>NUCLEOTIDE SEQUENCE [LARGE SCALE GENOMIC DNA]</scope>
    <source>
        <strain evidence="1 2">EAF2021</strain>
    </source>
</reference>
<organism evidence="1 2">
    <name type="scientific">Tritrichomonas musculus</name>
    <dbReference type="NCBI Taxonomy" id="1915356"/>
    <lineage>
        <taxon>Eukaryota</taxon>
        <taxon>Metamonada</taxon>
        <taxon>Parabasalia</taxon>
        <taxon>Tritrichomonadida</taxon>
        <taxon>Tritrichomonadidae</taxon>
        <taxon>Tritrichomonas</taxon>
    </lineage>
</organism>
<evidence type="ECO:0000313" key="2">
    <source>
        <dbReference type="Proteomes" id="UP001470230"/>
    </source>
</evidence>
<dbReference type="SUPFAM" id="SSF48403">
    <property type="entry name" value="Ankyrin repeat"/>
    <property type="match status" value="1"/>
</dbReference>
<dbReference type="EMBL" id="JAPFFF010000009">
    <property type="protein sequence ID" value="KAK8883271.1"/>
    <property type="molecule type" value="Genomic_DNA"/>
</dbReference>
<evidence type="ECO:0008006" key="3">
    <source>
        <dbReference type="Google" id="ProtNLM"/>
    </source>
</evidence>
<gene>
    <name evidence="1" type="ORF">M9Y10_045922</name>
</gene>
<dbReference type="Proteomes" id="UP001470230">
    <property type="component" value="Unassembled WGS sequence"/>
</dbReference>
<proteinExistence type="predicted"/>
<keyword evidence="2" id="KW-1185">Reference proteome</keyword>
<accession>A0ABR2JWL8</accession>
<dbReference type="PANTHER" id="PTHR24159:SF5">
    <property type="entry name" value="ANK_REP_REGION DOMAIN-CONTAINING PROTEIN"/>
    <property type="match status" value="1"/>
</dbReference>
<evidence type="ECO:0000313" key="1">
    <source>
        <dbReference type="EMBL" id="KAK8883271.1"/>
    </source>
</evidence>
<dbReference type="InterPro" id="IPR036770">
    <property type="entry name" value="Ankyrin_rpt-contain_sf"/>
</dbReference>
<name>A0ABR2JWL8_9EUKA</name>
<sequence>MSICEYLDKNKNIQDALLTFLENEINTEEDFQKLILIINKQKIINDKHEFTLFLHLLSKISQNHYRNPDFISKIKRILKNFEKDIKKNLTNSEIFDIFKGNKRIILFLFDEKILKIEKNIVQKMIRKKLLKSNYPQYFLPEIKPFISEGWFTQYSKSEKNEWIKEIEKKIPENFNELRNIGENDNYICKLIQNDSIKDFIIFVNKNNYSIQSTIESSIYETNPFLIKKQINSKSVEDEKVSLIEYAAFYGAIQIFKYLQLNNALLTPKLWYFVIHGKNGELIHLLEDNKIKPKKSFKSLLEESIKCHHNDIANYLLDNYFRKSVQNDEFFVNQCFKSYNFAFIQIQFINEKAFFYICKYNYYTLLNFLLNDKDIDVNQIKIIKFNTIQNY</sequence>